<dbReference type="Proteomes" id="UP001501570">
    <property type="component" value="Unassembled WGS sequence"/>
</dbReference>
<feature type="chain" id="PRO_5045707888" description="GH26 domain-containing protein" evidence="6">
    <location>
        <begin position="29"/>
        <end position="343"/>
    </location>
</feature>
<feature type="domain" description="GH26" evidence="7">
    <location>
        <begin position="56"/>
        <end position="332"/>
    </location>
</feature>
<dbReference type="RefSeq" id="WP_345627452.1">
    <property type="nucleotide sequence ID" value="NZ_BAABJQ010000004.1"/>
</dbReference>
<evidence type="ECO:0000256" key="3">
    <source>
        <dbReference type="ARBA" id="ARBA00023295"/>
    </source>
</evidence>
<sequence>MKRLDRSLRRVLVATVLAVTLVPQLVGCAGSTTESSAAWVGPTSTARPSATPSASPSAQAPDGSTKPEPVPGKVMLGEYLDLKGKTTQQSLALRQQQLGRQQRIIHEYYSWQQPMPTSLAGLPEGSILMISWDGTKYAPILNGSQDALIASAADALAALKAPVFLRWAWEMNGNWYDWGGAENGKNPGNFIKAWRHIHDIFVAHHATNVAWVWGPNAGSAPAASWNDMSNYYPGDNYVDWVAVSGYFTGRETPASLFSGITSRYGARKPVMIAETGALERGGTVKADWIRALESWIKANPPVGALVWFDTDNDHDNGKNWRIDSSTSSLSAYRSLADDPHFSG</sequence>
<dbReference type="PANTHER" id="PTHR40079">
    <property type="entry name" value="MANNAN ENDO-1,4-BETA-MANNOSIDASE E-RELATED"/>
    <property type="match status" value="1"/>
</dbReference>
<name>A0ABP9RNP4_9ACTN</name>
<dbReference type="PANTHER" id="PTHR40079:SF4">
    <property type="entry name" value="GH26 DOMAIN-CONTAINING PROTEIN-RELATED"/>
    <property type="match status" value="1"/>
</dbReference>
<evidence type="ECO:0000256" key="5">
    <source>
        <dbReference type="SAM" id="MobiDB-lite"/>
    </source>
</evidence>
<comment type="caution">
    <text evidence="8">The sequence shown here is derived from an EMBL/GenBank/DDBJ whole genome shotgun (WGS) entry which is preliminary data.</text>
</comment>
<feature type="signal peptide" evidence="6">
    <location>
        <begin position="1"/>
        <end position="28"/>
    </location>
</feature>
<comment type="similarity">
    <text evidence="1 4">Belongs to the glycosyl hydrolase 26 family.</text>
</comment>
<proteinExistence type="inferred from homology"/>
<evidence type="ECO:0000256" key="2">
    <source>
        <dbReference type="ARBA" id="ARBA00022801"/>
    </source>
</evidence>
<dbReference type="InterPro" id="IPR017853">
    <property type="entry name" value="GH"/>
</dbReference>
<evidence type="ECO:0000259" key="7">
    <source>
        <dbReference type="PROSITE" id="PS51764"/>
    </source>
</evidence>
<protein>
    <recommendedName>
        <fullName evidence="7">GH26 domain-containing protein</fullName>
    </recommendedName>
</protein>
<dbReference type="Pfam" id="PF02156">
    <property type="entry name" value="Glyco_hydro_26"/>
    <property type="match status" value="1"/>
</dbReference>
<dbReference type="EMBL" id="BAABJQ010000004">
    <property type="protein sequence ID" value="GAA5181277.1"/>
    <property type="molecule type" value="Genomic_DNA"/>
</dbReference>
<organism evidence="8 9">
    <name type="scientific">Rugosimonospora acidiphila</name>
    <dbReference type="NCBI Taxonomy" id="556531"/>
    <lineage>
        <taxon>Bacteria</taxon>
        <taxon>Bacillati</taxon>
        <taxon>Actinomycetota</taxon>
        <taxon>Actinomycetes</taxon>
        <taxon>Micromonosporales</taxon>
        <taxon>Micromonosporaceae</taxon>
        <taxon>Rugosimonospora</taxon>
    </lineage>
</organism>
<keyword evidence="2 4" id="KW-0378">Hydrolase</keyword>
<evidence type="ECO:0000313" key="9">
    <source>
        <dbReference type="Proteomes" id="UP001501570"/>
    </source>
</evidence>
<dbReference type="Gene3D" id="3.20.20.80">
    <property type="entry name" value="Glycosidases"/>
    <property type="match status" value="1"/>
</dbReference>
<accession>A0ABP9RNP4</accession>
<evidence type="ECO:0000256" key="1">
    <source>
        <dbReference type="ARBA" id="ARBA00007754"/>
    </source>
</evidence>
<feature type="compositionally biased region" description="Low complexity" evidence="5">
    <location>
        <begin position="42"/>
        <end position="61"/>
    </location>
</feature>
<feature type="region of interest" description="Disordered" evidence="5">
    <location>
        <begin position="33"/>
        <end position="71"/>
    </location>
</feature>
<dbReference type="PROSITE" id="PS51764">
    <property type="entry name" value="GH26"/>
    <property type="match status" value="1"/>
</dbReference>
<evidence type="ECO:0000256" key="6">
    <source>
        <dbReference type="SAM" id="SignalP"/>
    </source>
</evidence>
<feature type="active site" description="Nucleophile" evidence="4">
    <location>
        <position position="274"/>
    </location>
</feature>
<reference evidence="9" key="1">
    <citation type="journal article" date="2019" name="Int. J. Syst. Evol. Microbiol.">
        <title>The Global Catalogue of Microorganisms (GCM) 10K type strain sequencing project: providing services to taxonomists for standard genome sequencing and annotation.</title>
        <authorList>
            <consortium name="The Broad Institute Genomics Platform"/>
            <consortium name="The Broad Institute Genome Sequencing Center for Infectious Disease"/>
            <person name="Wu L."/>
            <person name="Ma J."/>
        </authorList>
    </citation>
    <scope>NUCLEOTIDE SEQUENCE [LARGE SCALE GENOMIC DNA]</scope>
    <source>
        <strain evidence="9">JCM 18304</strain>
    </source>
</reference>
<keyword evidence="9" id="KW-1185">Reference proteome</keyword>
<keyword evidence="6" id="KW-0732">Signal</keyword>
<dbReference type="InterPro" id="IPR022790">
    <property type="entry name" value="GH26_dom"/>
</dbReference>
<evidence type="ECO:0000313" key="8">
    <source>
        <dbReference type="EMBL" id="GAA5181277.1"/>
    </source>
</evidence>
<dbReference type="SUPFAM" id="SSF51445">
    <property type="entry name" value="(Trans)glycosidases"/>
    <property type="match status" value="1"/>
</dbReference>
<feature type="active site" description="Proton donor" evidence="4">
    <location>
        <position position="170"/>
    </location>
</feature>
<keyword evidence="3 4" id="KW-0326">Glycosidase</keyword>
<dbReference type="InterPro" id="IPR000805">
    <property type="entry name" value="Glyco_hydro_26"/>
</dbReference>
<evidence type="ECO:0000256" key="4">
    <source>
        <dbReference type="PROSITE-ProRule" id="PRU01100"/>
    </source>
</evidence>
<gene>
    <name evidence="8" type="ORF">GCM10023322_15530</name>
</gene>